<protein>
    <submittedName>
        <fullName evidence="2">Uncharacterized protein</fullName>
    </submittedName>
</protein>
<gene>
    <name evidence="2" type="ORF">F5891DRAFT_1281252</name>
</gene>
<feature type="region of interest" description="Disordered" evidence="1">
    <location>
        <begin position="1"/>
        <end position="20"/>
    </location>
</feature>
<sequence>MPPGTKQTKRKKRKNHKPKRTPLAAFFAQFNSFSFDENQSSNKNLDRLIKVLRCDVQDPERREVCKGFKDALVQEFNERFGNDGNNISNWQNLCRVLRIDPVPDSIEACRHCVWDTRVNLVDLVDSARTGKPAKLFPTLGELTAYTLQEPEKFFPKENMYQGGKELLKEITDPHFGKRMNGSAKRKERKKKQKAARAAAGGD</sequence>
<dbReference type="RefSeq" id="XP_041220882.1">
    <property type="nucleotide sequence ID" value="XM_041370460.1"/>
</dbReference>
<feature type="region of interest" description="Disordered" evidence="1">
    <location>
        <begin position="173"/>
        <end position="202"/>
    </location>
</feature>
<keyword evidence="3" id="KW-1185">Reference proteome</keyword>
<evidence type="ECO:0000256" key="1">
    <source>
        <dbReference type="SAM" id="MobiDB-lite"/>
    </source>
</evidence>
<evidence type="ECO:0000313" key="3">
    <source>
        <dbReference type="Proteomes" id="UP001195769"/>
    </source>
</evidence>
<reference evidence="2" key="1">
    <citation type="journal article" date="2020" name="New Phytol.">
        <title>Comparative genomics reveals dynamic genome evolution in host specialist ectomycorrhizal fungi.</title>
        <authorList>
            <person name="Lofgren L.A."/>
            <person name="Nguyen N.H."/>
            <person name="Vilgalys R."/>
            <person name="Ruytinx J."/>
            <person name="Liao H.L."/>
            <person name="Branco S."/>
            <person name="Kuo A."/>
            <person name="LaButti K."/>
            <person name="Lipzen A."/>
            <person name="Andreopoulos W."/>
            <person name="Pangilinan J."/>
            <person name="Riley R."/>
            <person name="Hundley H."/>
            <person name="Na H."/>
            <person name="Barry K."/>
            <person name="Grigoriev I.V."/>
            <person name="Stajich J.E."/>
            <person name="Kennedy P.G."/>
        </authorList>
    </citation>
    <scope>NUCLEOTIDE SEQUENCE</scope>
    <source>
        <strain evidence="2">FC203</strain>
    </source>
</reference>
<dbReference type="PANTHER" id="PTHR38846:SF1">
    <property type="entry name" value="C3H1-TYPE DOMAIN-CONTAINING PROTEIN"/>
    <property type="match status" value="1"/>
</dbReference>
<evidence type="ECO:0000313" key="2">
    <source>
        <dbReference type="EMBL" id="KAG1895306.1"/>
    </source>
</evidence>
<feature type="compositionally biased region" description="Basic residues" evidence="1">
    <location>
        <begin position="183"/>
        <end position="194"/>
    </location>
</feature>
<organism evidence="2 3">
    <name type="scientific">Suillus fuscotomentosus</name>
    <dbReference type="NCBI Taxonomy" id="1912939"/>
    <lineage>
        <taxon>Eukaryota</taxon>
        <taxon>Fungi</taxon>
        <taxon>Dikarya</taxon>
        <taxon>Basidiomycota</taxon>
        <taxon>Agaricomycotina</taxon>
        <taxon>Agaricomycetes</taxon>
        <taxon>Agaricomycetidae</taxon>
        <taxon>Boletales</taxon>
        <taxon>Suillineae</taxon>
        <taxon>Suillaceae</taxon>
        <taxon>Suillus</taxon>
    </lineage>
</organism>
<dbReference type="PANTHER" id="PTHR38846">
    <property type="entry name" value="C3H1-TYPE DOMAIN-CONTAINING PROTEIN"/>
    <property type="match status" value="1"/>
</dbReference>
<accession>A0AAD4DXD2</accession>
<dbReference type="AlphaFoldDB" id="A0AAD4DXD2"/>
<comment type="caution">
    <text evidence="2">The sequence shown here is derived from an EMBL/GenBank/DDBJ whole genome shotgun (WGS) entry which is preliminary data.</text>
</comment>
<name>A0AAD4DXD2_9AGAM</name>
<dbReference type="GeneID" id="64664758"/>
<dbReference type="Proteomes" id="UP001195769">
    <property type="component" value="Unassembled WGS sequence"/>
</dbReference>
<proteinExistence type="predicted"/>
<dbReference type="EMBL" id="JABBWK010000068">
    <property type="protein sequence ID" value="KAG1895306.1"/>
    <property type="molecule type" value="Genomic_DNA"/>
</dbReference>
<feature type="compositionally biased region" description="Basic residues" evidence="1">
    <location>
        <begin position="7"/>
        <end position="20"/>
    </location>
</feature>